<evidence type="ECO:0000256" key="10">
    <source>
        <dbReference type="ARBA" id="ARBA00022776"/>
    </source>
</evidence>
<proteinExistence type="inferred from homology"/>
<evidence type="ECO:0000256" key="7">
    <source>
        <dbReference type="ARBA" id="ARBA00022490"/>
    </source>
</evidence>
<dbReference type="AlphaFoldDB" id="A0A093UWI2"/>
<evidence type="ECO:0000256" key="4">
    <source>
        <dbReference type="ARBA" id="ARBA00009754"/>
    </source>
</evidence>
<evidence type="ECO:0000256" key="5">
    <source>
        <dbReference type="ARBA" id="ARBA00020259"/>
    </source>
</evidence>
<sequence length="72" mass="8291">MESPHEHQQSLLLSRIITNIEKLNEAVMVLNKSLQEVNVQNMNVELVAQMFKNYQSNVLFHLEATDNIKDPA</sequence>
<dbReference type="HOGENOM" id="CLU_177920_0_0_1"/>
<evidence type="ECO:0000256" key="2">
    <source>
        <dbReference type="ARBA" id="ARBA00004186"/>
    </source>
</evidence>
<keyword evidence="11" id="KW-0995">Kinetochore</keyword>
<protein>
    <recommendedName>
        <fullName evidence="5">DASH complex subunit DAD4</fullName>
    </recommendedName>
    <alternativeName>
        <fullName evidence="16">Outer kinetochore protein DAD4</fullName>
    </alternativeName>
</protein>
<keyword evidence="8" id="KW-0132">Cell division</keyword>
<evidence type="ECO:0000256" key="6">
    <source>
        <dbReference type="ARBA" id="ARBA00022454"/>
    </source>
</evidence>
<evidence type="ECO:0000256" key="12">
    <source>
        <dbReference type="ARBA" id="ARBA00023212"/>
    </source>
</evidence>
<evidence type="ECO:0000256" key="8">
    <source>
        <dbReference type="ARBA" id="ARBA00022618"/>
    </source>
</evidence>
<evidence type="ECO:0000256" key="16">
    <source>
        <dbReference type="ARBA" id="ARBA00030569"/>
    </source>
</evidence>
<evidence type="ECO:0000256" key="13">
    <source>
        <dbReference type="ARBA" id="ARBA00023242"/>
    </source>
</evidence>
<comment type="similarity">
    <text evidence="4">Belongs to the DASH complex DAD4 family.</text>
</comment>
<keyword evidence="9" id="KW-0493">Microtubule</keyword>
<accession>A0A093UWI2</accession>
<dbReference type="PANTHER" id="PTHR28222:SF1">
    <property type="entry name" value="DASH COMPLEX SUBUNIT DAD4"/>
    <property type="match status" value="1"/>
</dbReference>
<evidence type="ECO:0000256" key="11">
    <source>
        <dbReference type="ARBA" id="ARBA00022838"/>
    </source>
</evidence>
<evidence type="ECO:0000256" key="9">
    <source>
        <dbReference type="ARBA" id="ARBA00022701"/>
    </source>
</evidence>
<dbReference type="InterPro" id="IPR013959">
    <property type="entry name" value="DASH_Dad4"/>
</dbReference>
<evidence type="ECO:0000256" key="15">
    <source>
        <dbReference type="ARBA" id="ARBA00023328"/>
    </source>
</evidence>
<dbReference type="eggNOG" id="ENOG502S890">
    <property type="taxonomic scope" value="Eukaryota"/>
</dbReference>
<reference evidence="17" key="1">
    <citation type="journal article" date="2014" name="PLoS Genet.">
        <title>Signature Gene Expression Reveals Novel Clues to the Molecular Mechanisms of Dimorphic Transition in Penicillium marneffei.</title>
        <authorList>
            <person name="Yang E."/>
            <person name="Wang G."/>
            <person name="Cai J."/>
            <person name="Woo P.C."/>
            <person name="Lau S.K."/>
            <person name="Yuen K.-Y."/>
            <person name="Chow W.-N."/>
            <person name="Lin X."/>
        </authorList>
    </citation>
    <scope>NUCLEOTIDE SEQUENCE [LARGE SCALE GENOMIC DNA]</scope>
    <source>
        <strain evidence="17">PM1</strain>
    </source>
</reference>
<evidence type="ECO:0000256" key="14">
    <source>
        <dbReference type="ARBA" id="ARBA00023306"/>
    </source>
</evidence>
<keyword evidence="10" id="KW-0498">Mitosis</keyword>
<keyword evidence="7" id="KW-0963">Cytoplasm</keyword>
<keyword evidence="6" id="KW-0158">Chromosome</keyword>
<keyword evidence="15" id="KW-0137">Centromere</keyword>
<dbReference type="EMBL" id="JPOX01000027">
    <property type="protein sequence ID" value="KFX44637.1"/>
    <property type="molecule type" value="Genomic_DNA"/>
</dbReference>
<keyword evidence="13" id="KW-0539">Nucleus</keyword>
<dbReference type="Pfam" id="PF08650">
    <property type="entry name" value="DASH_Dad4"/>
    <property type="match status" value="1"/>
</dbReference>
<dbReference type="PANTHER" id="PTHR28222">
    <property type="entry name" value="DASH COMPLEX SUBUNIT DAD4"/>
    <property type="match status" value="1"/>
</dbReference>
<keyword evidence="12" id="KW-0206">Cytoskeleton</keyword>
<evidence type="ECO:0000256" key="3">
    <source>
        <dbReference type="ARBA" id="ARBA00004629"/>
    </source>
</evidence>
<name>A0A093UWI2_TALMA</name>
<evidence type="ECO:0000256" key="1">
    <source>
        <dbReference type="ARBA" id="ARBA00004123"/>
    </source>
</evidence>
<gene>
    <name evidence="17" type="ORF">GQ26_0270710</name>
</gene>
<dbReference type="GO" id="GO:0072686">
    <property type="term" value="C:mitotic spindle"/>
    <property type="evidence" value="ECO:0007669"/>
    <property type="project" value="InterPro"/>
</dbReference>
<dbReference type="GO" id="GO:0051301">
    <property type="term" value="P:cell division"/>
    <property type="evidence" value="ECO:0007669"/>
    <property type="project" value="UniProtKB-KW"/>
</dbReference>
<organism evidence="17">
    <name type="scientific">Talaromyces marneffei PM1</name>
    <dbReference type="NCBI Taxonomy" id="1077442"/>
    <lineage>
        <taxon>Eukaryota</taxon>
        <taxon>Fungi</taxon>
        <taxon>Dikarya</taxon>
        <taxon>Ascomycota</taxon>
        <taxon>Pezizomycotina</taxon>
        <taxon>Eurotiomycetes</taxon>
        <taxon>Eurotiomycetidae</taxon>
        <taxon>Eurotiales</taxon>
        <taxon>Trichocomaceae</taxon>
        <taxon>Talaromyces</taxon>
        <taxon>Talaromyces sect. Talaromyces</taxon>
    </lineage>
</organism>
<evidence type="ECO:0000313" key="17">
    <source>
        <dbReference type="EMBL" id="KFX44637.1"/>
    </source>
</evidence>
<dbReference type="GO" id="GO:0042729">
    <property type="term" value="C:DASH complex"/>
    <property type="evidence" value="ECO:0007669"/>
    <property type="project" value="InterPro"/>
</dbReference>
<comment type="caution">
    <text evidence="17">The sequence shown here is derived from an EMBL/GenBank/DDBJ whole genome shotgun (WGS) entry which is preliminary data.</text>
</comment>
<keyword evidence="14" id="KW-0131">Cell cycle</keyword>
<comment type="subcellular location">
    <subcellularLocation>
        <location evidence="3">Chromosome</location>
        <location evidence="3">Centromere</location>
        <location evidence="3">Kinetochore</location>
    </subcellularLocation>
    <subcellularLocation>
        <location evidence="2">Cytoplasm</location>
        <location evidence="2">Cytoskeleton</location>
        <location evidence="2">Spindle</location>
    </subcellularLocation>
    <subcellularLocation>
        <location evidence="1">Nucleus</location>
    </subcellularLocation>
</comment>
<dbReference type="GO" id="GO:0008608">
    <property type="term" value="P:attachment of spindle microtubules to kinetochore"/>
    <property type="evidence" value="ECO:0007669"/>
    <property type="project" value="InterPro"/>
</dbReference>
<dbReference type="GO" id="GO:0005874">
    <property type="term" value="C:microtubule"/>
    <property type="evidence" value="ECO:0007669"/>
    <property type="project" value="UniProtKB-KW"/>
</dbReference>